<dbReference type="PANTHER" id="PTHR47623:SF1">
    <property type="entry name" value="OS09G0287300 PROTEIN"/>
    <property type="match status" value="1"/>
</dbReference>
<dbReference type="Pfam" id="PF00300">
    <property type="entry name" value="His_Phos_1"/>
    <property type="match status" value="1"/>
</dbReference>
<comment type="caution">
    <text evidence="1">The sequence shown here is derived from an EMBL/GenBank/DDBJ whole genome shotgun (WGS) entry which is preliminary data.</text>
</comment>
<dbReference type="PANTHER" id="PTHR47623">
    <property type="entry name" value="OS09G0287300 PROTEIN"/>
    <property type="match status" value="1"/>
</dbReference>
<protein>
    <submittedName>
        <fullName evidence="1">Phosphohistidine phosphatase</fullName>
        <ecNumber evidence="1">3.1.3.-</ecNumber>
    </submittedName>
</protein>
<dbReference type="SUPFAM" id="SSF53254">
    <property type="entry name" value="Phosphoglycerate mutase-like"/>
    <property type="match status" value="1"/>
</dbReference>
<dbReference type="AlphaFoldDB" id="A0A7W7YEJ5"/>
<organism evidence="1 2">
    <name type="scientific">Prosthecobacter vanneervenii</name>
    <dbReference type="NCBI Taxonomy" id="48466"/>
    <lineage>
        <taxon>Bacteria</taxon>
        <taxon>Pseudomonadati</taxon>
        <taxon>Verrucomicrobiota</taxon>
        <taxon>Verrucomicrobiia</taxon>
        <taxon>Verrucomicrobiales</taxon>
        <taxon>Verrucomicrobiaceae</taxon>
        <taxon>Prosthecobacter</taxon>
    </lineage>
</organism>
<reference evidence="1 2" key="1">
    <citation type="submission" date="2020-08" db="EMBL/GenBank/DDBJ databases">
        <title>Genomic Encyclopedia of Type Strains, Phase IV (KMG-IV): sequencing the most valuable type-strain genomes for metagenomic binning, comparative biology and taxonomic classification.</title>
        <authorList>
            <person name="Goeker M."/>
        </authorList>
    </citation>
    <scope>NUCLEOTIDE SEQUENCE [LARGE SCALE GENOMIC DNA]</scope>
    <source>
        <strain evidence="1 2">DSM 12252</strain>
    </source>
</reference>
<keyword evidence="2" id="KW-1185">Reference proteome</keyword>
<dbReference type="InterPro" id="IPR013078">
    <property type="entry name" value="His_Pase_superF_clade-1"/>
</dbReference>
<proteinExistence type="predicted"/>
<evidence type="ECO:0000313" key="1">
    <source>
        <dbReference type="EMBL" id="MBB5034410.1"/>
    </source>
</evidence>
<dbReference type="RefSeq" id="WP_184342191.1">
    <property type="nucleotide sequence ID" value="NZ_JACHIG010000009.1"/>
</dbReference>
<dbReference type="GO" id="GO:0016787">
    <property type="term" value="F:hydrolase activity"/>
    <property type="evidence" value="ECO:0007669"/>
    <property type="project" value="UniProtKB-KW"/>
</dbReference>
<dbReference type="SMART" id="SM00855">
    <property type="entry name" value="PGAM"/>
    <property type="match status" value="1"/>
</dbReference>
<sequence>MKYLTIVRHAKSSWGQPGLADHDRPLNERGKKAAPAVATFMHRTYFGGGDSPPLLPLPDRLVTSTALRALSTAQIMREVFAMPVEKLRLESRLYLAEAGTILDVMRSFEESWHHAMIFGHNPGLHEFADHILARANIPKVPTCTAVIMALPHEFWGLADWNEAQLIGYITPKSLERRFPELYAGISRDDEDD</sequence>
<dbReference type="EC" id="3.1.3.-" evidence="1"/>
<dbReference type="InterPro" id="IPR029033">
    <property type="entry name" value="His_PPase_superfam"/>
</dbReference>
<dbReference type="EMBL" id="JACHIG010000009">
    <property type="protein sequence ID" value="MBB5034410.1"/>
    <property type="molecule type" value="Genomic_DNA"/>
</dbReference>
<evidence type="ECO:0000313" key="2">
    <source>
        <dbReference type="Proteomes" id="UP000590740"/>
    </source>
</evidence>
<dbReference type="Proteomes" id="UP000590740">
    <property type="component" value="Unassembled WGS sequence"/>
</dbReference>
<accession>A0A7W7YEJ5</accession>
<dbReference type="CDD" id="cd07067">
    <property type="entry name" value="HP_PGM_like"/>
    <property type="match status" value="1"/>
</dbReference>
<name>A0A7W7YEJ5_9BACT</name>
<gene>
    <name evidence="1" type="ORF">HNQ65_004004</name>
</gene>
<keyword evidence="1" id="KW-0378">Hydrolase</keyword>
<dbReference type="Gene3D" id="3.40.50.1240">
    <property type="entry name" value="Phosphoglycerate mutase-like"/>
    <property type="match status" value="1"/>
</dbReference>